<gene>
    <name evidence="1" type="ORF">AACT_2916</name>
</gene>
<dbReference type="RefSeq" id="WP_172128214.1">
    <property type="nucleotide sequence ID" value="NZ_CP042652.1"/>
</dbReference>
<dbReference type="EMBL" id="CP042652">
    <property type="protein sequence ID" value="QKE29973.1"/>
    <property type="molecule type" value="Genomic_DNA"/>
</dbReference>
<dbReference type="Proteomes" id="UP000503483">
    <property type="component" value="Chromosome"/>
</dbReference>
<evidence type="ECO:0000313" key="1">
    <source>
        <dbReference type="EMBL" id="QKE29973.1"/>
    </source>
</evidence>
<name>A0A6M8EEF1_9BACT</name>
<keyword evidence="2" id="KW-1185">Reference proteome</keyword>
<sequence length="153" mass="18584">MHSLNDTPIFLEFLKRFFKFVKIEFRNRYIQNKLFIYSKCNCKDKGCATVYLKSRTPWKESVQGIYIFDTNKGMFIIHVEENGFLEFEALLYEQYPYKKEIDTFLKYEKAIHDSFPRQKKSIKSLTKKNKQMLHKYFRNLEHKHMNTIDLGEV</sequence>
<organism evidence="1 2">
    <name type="scientific">Arcobacter acticola</name>
    <dbReference type="NCBI Taxonomy" id="1849015"/>
    <lineage>
        <taxon>Bacteria</taxon>
        <taxon>Pseudomonadati</taxon>
        <taxon>Campylobacterota</taxon>
        <taxon>Epsilonproteobacteria</taxon>
        <taxon>Campylobacterales</taxon>
        <taxon>Arcobacteraceae</taxon>
        <taxon>Arcobacter</taxon>
    </lineage>
</organism>
<dbReference type="KEGG" id="paco:AACT_2916"/>
<reference evidence="1 2" key="1">
    <citation type="submission" date="2019-08" db="EMBL/GenBank/DDBJ databases">
        <title>Complete genome sequence of Arcobacter acticola.</title>
        <authorList>
            <person name="Miller W."/>
        </authorList>
    </citation>
    <scope>NUCLEOTIDE SEQUENCE [LARGE SCALE GENOMIC DNA]</scope>
    <source>
        <strain evidence="1 2">KCTC 52212</strain>
    </source>
</reference>
<dbReference type="AlphaFoldDB" id="A0A6M8EEF1"/>
<protein>
    <submittedName>
        <fullName evidence="1">Uncharacterized protein</fullName>
    </submittedName>
</protein>
<evidence type="ECO:0000313" key="2">
    <source>
        <dbReference type="Proteomes" id="UP000503483"/>
    </source>
</evidence>
<accession>A0A6M8EEF1</accession>
<proteinExistence type="predicted"/>